<feature type="transmembrane region" description="Helical" evidence="6">
    <location>
        <begin position="284"/>
        <end position="306"/>
    </location>
</feature>
<dbReference type="GO" id="GO:0005384">
    <property type="term" value="F:manganese ion transmembrane transporter activity"/>
    <property type="evidence" value="ECO:0007669"/>
    <property type="project" value="TreeGrafter"/>
</dbReference>
<evidence type="ECO:0000256" key="3">
    <source>
        <dbReference type="ARBA" id="ARBA00022692"/>
    </source>
</evidence>
<feature type="transmembrane region" description="Helical" evidence="6">
    <location>
        <begin position="397"/>
        <end position="418"/>
    </location>
</feature>
<accession>A0A8J6JF94</accession>
<dbReference type="PANTHER" id="PTHR11706">
    <property type="entry name" value="SOLUTE CARRIER PROTEIN FAMILY 11 MEMBER"/>
    <property type="match status" value="1"/>
</dbReference>
<dbReference type="PANTHER" id="PTHR11706:SF33">
    <property type="entry name" value="NATURAL RESISTANCE-ASSOCIATED MACROPHAGE PROTEIN 2"/>
    <property type="match status" value="1"/>
</dbReference>
<reference evidence="7" key="1">
    <citation type="submission" date="2020-08" db="EMBL/GenBank/DDBJ databases">
        <title>Genome public.</title>
        <authorList>
            <person name="Liu C."/>
            <person name="Sun Q."/>
        </authorList>
    </citation>
    <scope>NUCLEOTIDE SEQUENCE</scope>
    <source>
        <strain evidence="7">NSJ-51</strain>
    </source>
</reference>
<comment type="subcellular location">
    <subcellularLocation>
        <location evidence="1">Membrane</location>
        <topology evidence="1">Multi-pass membrane protein</topology>
    </subcellularLocation>
</comment>
<protein>
    <submittedName>
        <fullName evidence="7">Nramp family divalent metal transporter</fullName>
    </submittedName>
</protein>
<keyword evidence="2" id="KW-0813">Transport</keyword>
<keyword evidence="4 6" id="KW-1133">Transmembrane helix</keyword>
<dbReference type="NCBIfam" id="NF037982">
    <property type="entry name" value="Nramp_1"/>
    <property type="match status" value="1"/>
</dbReference>
<feature type="transmembrane region" description="Helical" evidence="6">
    <location>
        <begin position="241"/>
        <end position="264"/>
    </location>
</feature>
<dbReference type="RefSeq" id="WP_186908753.1">
    <property type="nucleotide sequence ID" value="NZ_JACOPP010000029.1"/>
</dbReference>
<organism evidence="7 8">
    <name type="scientific">Lawsonibacter hominis</name>
    <dbReference type="NCBI Taxonomy" id="2763053"/>
    <lineage>
        <taxon>Bacteria</taxon>
        <taxon>Bacillati</taxon>
        <taxon>Bacillota</taxon>
        <taxon>Clostridia</taxon>
        <taxon>Eubacteriales</taxon>
        <taxon>Oscillospiraceae</taxon>
        <taxon>Lawsonibacter</taxon>
    </lineage>
</organism>
<feature type="transmembrane region" description="Helical" evidence="6">
    <location>
        <begin position="55"/>
        <end position="74"/>
    </location>
</feature>
<dbReference type="Gene3D" id="1.10.4160.10">
    <property type="entry name" value="Hydantoin permease"/>
    <property type="match status" value="1"/>
</dbReference>
<comment type="caution">
    <text evidence="7">The sequence shown here is derived from an EMBL/GenBank/DDBJ whole genome shotgun (WGS) entry which is preliminary data.</text>
</comment>
<evidence type="ECO:0000256" key="2">
    <source>
        <dbReference type="ARBA" id="ARBA00022448"/>
    </source>
</evidence>
<keyword evidence="5 6" id="KW-0472">Membrane</keyword>
<dbReference type="Pfam" id="PF01566">
    <property type="entry name" value="Nramp"/>
    <property type="match status" value="1"/>
</dbReference>
<evidence type="ECO:0000256" key="5">
    <source>
        <dbReference type="ARBA" id="ARBA00023136"/>
    </source>
</evidence>
<dbReference type="AlphaFoldDB" id="A0A8J6JF94"/>
<dbReference type="GO" id="GO:0034755">
    <property type="term" value="P:iron ion transmembrane transport"/>
    <property type="evidence" value="ECO:0007669"/>
    <property type="project" value="TreeGrafter"/>
</dbReference>
<dbReference type="InterPro" id="IPR001046">
    <property type="entry name" value="NRAMP_fam"/>
</dbReference>
<proteinExistence type="predicted"/>
<evidence type="ECO:0000313" key="8">
    <source>
        <dbReference type="Proteomes" id="UP000661435"/>
    </source>
</evidence>
<feature type="transmembrane region" description="Helical" evidence="6">
    <location>
        <begin position="353"/>
        <end position="376"/>
    </location>
</feature>
<dbReference type="Proteomes" id="UP000661435">
    <property type="component" value="Unassembled WGS sequence"/>
</dbReference>
<evidence type="ECO:0000313" key="7">
    <source>
        <dbReference type="EMBL" id="MBC5734933.1"/>
    </source>
</evidence>
<evidence type="ECO:0000256" key="1">
    <source>
        <dbReference type="ARBA" id="ARBA00004141"/>
    </source>
</evidence>
<feature type="transmembrane region" description="Helical" evidence="6">
    <location>
        <begin position="201"/>
        <end position="220"/>
    </location>
</feature>
<feature type="transmembrane region" description="Helical" evidence="6">
    <location>
        <begin position="134"/>
        <end position="153"/>
    </location>
</feature>
<feature type="transmembrane region" description="Helical" evidence="6">
    <location>
        <begin position="162"/>
        <end position="181"/>
    </location>
</feature>
<keyword evidence="3 6" id="KW-0812">Transmembrane</keyword>
<dbReference type="EMBL" id="JACOPP010000029">
    <property type="protein sequence ID" value="MBC5734933.1"/>
    <property type="molecule type" value="Genomic_DNA"/>
</dbReference>
<sequence length="419" mass="44388">MSELANIEQTKSSDKSGLKYFLAALGPGFILAATSIGPGSIVSSTNAGANFGYNLFWWFIVMLVFRAVFSLAMNRYTVVTGKPLMVGIREKYGKVWAVLAGVFAFLGQCVYGIGNFMGCGLGMNMLFPGLPVKYGGLIALVICAVLFFLKNLYHKMETVMKVLVGIMAIIFIISLIGTAGIPYDGTVSHSIVGMPAGSMALMLSLLGTTASLGTCAWGSSLAKEKGYTTRDIDQGGLRIDVIVGVIAIGVISLCCFFVGANLLPGAPIKNGMDLLSALSGLLGAWVRPVFGIGFLAAAISSFMMAPKLGINLLLQSLDKDSGMENKAENIISILMLVFAAVVGFLYSGVPAQLLTLAQIGGVINTPILGIMTILLCNRKDEMSRYRVGKGFTVVLSIAYLFVMITVINNLITIVGKFLA</sequence>
<feature type="transmembrane region" description="Helical" evidence="6">
    <location>
        <begin position="95"/>
        <end position="114"/>
    </location>
</feature>
<evidence type="ECO:0000256" key="6">
    <source>
        <dbReference type="SAM" id="Phobius"/>
    </source>
</evidence>
<gene>
    <name evidence="7" type="ORF">H8S57_14535</name>
</gene>
<keyword evidence="8" id="KW-1185">Reference proteome</keyword>
<name>A0A8J6JF94_9FIRM</name>
<evidence type="ECO:0000256" key="4">
    <source>
        <dbReference type="ARBA" id="ARBA00022989"/>
    </source>
</evidence>
<dbReference type="GO" id="GO:0015086">
    <property type="term" value="F:cadmium ion transmembrane transporter activity"/>
    <property type="evidence" value="ECO:0007669"/>
    <property type="project" value="TreeGrafter"/>
</dbReference>
<feature type="transmembrane region" description="Helical" evidence="6">
    <location>
        <begin position="327"/>
        <end position="347"/>
    </location>
</feature>
<dbReference type="GO" id="GO:0005886">
    <property type="term" value="C:plasma membrane"/>
    <property type="evidence" value="ECO:0007669"/>
    <property type="project" value="TreeGrafter"/>
</dbReference>
<feature type="transmembrane region" description="Helical" evidence="6">
    <location>
        <begin position="20"/>
        <end position="43"/>
    </location>
</feature>